<dbReference type="CDD" id="cd00067">
    <property type="entry name" value="GAL4"/>
    <property type="match status" value="1"/>
</dbReference>
<dbReference type="InterPro" id="IPR007219">
    <property type="entry name" value="XnlR_reg_dom"/>
</dbReference>
<keyword evidence="3" id="KW-0539">Nucleus</keyword>
<dbReference type="Proteomes" id="UP001329825">
    <property type="component" value="Chromosome 6"/>
</dbReference>
<dbReference type="InterPro" id="IPR036864">
    <property type="entry name" value="Zn2-C6_fun-type_DNA-bd_sf"/>
</dbReference>
<dbReference type="PANTHER" id="PTHR31001:SF90">
    <property type="entry name" value="CENTROMERE DNA-BINDING PROTEIN COMPLEX CBF3 SUBUNIT B"/>
    <property type="match status" value="1"/>
</dbReference>
<dbReference type="EMBL" id="CP141886">
    <property type="protein sequence ID" value="WRT67564.1"/>
    <property type="molecule type" value="Genomic_DNA"/>
</dbReference>
<dbReference type="PANTHER" id="PTHR31001">
    <property type="entry name" value="UNCHARACTERIZED TRANSCRIPTIONAL REGULATORY PROTEIN"/>
    <property type="match status" value="1"/>
</dbReference>
<evidence type="ECO:0000256" key="4">
    <source>
        <dbReference type="SAM" id="Coils"/>
    </source>
</evidence>
<gene>
    <name evidence="6" type="ORF">IL334_004536</name>
</gene>
<keyword evidence="7" id="KW-1185">Reference proteome</keyword>
<evidence type="ECO:0000256" key="3">
    <source>
        <dbReference type="ARBA" id="ARBA00023242"/>
    </source>
</evidence>
<reference evidence="6 7" key="1">
    <citation type="submission" date="2024-01" db="EMBL/GenBank/DDBJ databases">
        <title>Comparative genomics of Cryptococcus and Kwoniella reveals pathogenesis evolution and contrasting modes of karyotype evolution via chromosome fusion or intercentromeric recombination.</title>
        <authorList>
            <person name="Coelho M.A."/>
            <person name="David-Palma M."/>
            <person name="Shea T."/>
            <person name="Bowers K."/>
            <person name="McGinley-Smith S."/>
            <person name="Mohammad A.W."/>
            <person name="Gnirke A."/>
            <person name="Yurkov A.M."/>
            <person name="Nowrousian M."/>
            <person name="Sun S."/>
            <person name="Cuomo C.A."/>
            <person name="Heitman J."/>
        </authorList>
    </citation>
    <scope>NUCLEOTIDE SEQUENCE [LARGE SCALE GENOMIC DNA]</scope>
    <source>
        <strain evidence="6">CBS 11374</strain>
    </source>
</reference>
<sequence>MQAETPLHPIRISQRPAKSCTECIRRKTRCNKQIPCDVCTRRGVRESCRLESQYIVPSPEPRHDHPVSEIEALRQSLHHELNTLRKRITELEKTVGQKGDSISQSAEPDGPEDAATTLEFFALGLDRRLGGEETISTQQTSLIAVVNRHILTEPGRIPPDSVTDSLLPQHIVNSILNFHQHNVYWQHACVYFPHFWEEVHVFYDVINREGWARLDGAWVALFYVLQAIAVHQMVDEEAVACGLNEADRYVLPTALISSSMAALHHASFLSSPSMFTCQAIAILTLCGHNVCDSDLLSSLLAIGIKMAQSLNLHSLGRVRDKTPIDWQIGKRVWWSLTMEDWFAIPFRGLWSVHPDHFNTPIPHNCTDEDLANGHIVSHPDSQPTVAFKSRFSSQTASILQKTFHRLRHSPNPSSALSLVNESAGHILRLISQLPKLSSSTPSWTSNMLHYLVISASHKILVIYRAFLARGGSASERAIAQKECIKAAQSIIGEMDTRSGSQALWTIPYHTLAAGVVLALDLIENKGNHEIVNKRKGEVEKARRALQRLAPTSRVARRGLQVLEDLIKEGDKKRKRGEAGMAKMVKKIRLPEDVLLESAPPSTAHTPQSEMVTPTSTQFQPTAIDLTSPFTWSQEDMNGLLASLQETVPDVGRLFDGSLGSYGFDFLGAPS</sequence>
<evidence type="ECO:0000259" key="5">
    <source>
        <dbReference type="PROSITE" id="PS50048"/>
    </source>
</evidence>
<keyword evidence="2" id="KW-0479">Metal-binding</keyword>
<organism evidence="6 7">
    <name type="scientific">Kwoniella shivajii</name>
    <dbReference type="NCBI Taxonomy" id="564305"/>
    <lineage>
        <taxon>Eukaryota</taxon>
        <taxon>Fungi</taxon>
        <taxon>Dikarya</taxon>
        <taxon>Basidiomycota</taxon>
        <taxon>Agaricomycotina</taxon>
        <taxon>Tremellomycetes</taxon>
        <taxon>Tremellales</taxon>
        <taxon>Cryptococcaceae</taxon>
        <taxon>Kwoniella</taxon>
    </lineage>
</organism>
<feature type="domain" description="Zn(2)-C6 fungal-type" evidence="5">
    <location>
        <begin position="19"/>
        <end position="50"/>
    </location>
</feature>
<keyword evidence="4" id="KW-0175">Coiled coil</keyword>
<evidence type="ECO:0000313" key="6">
    <source>
        <dbReference type="EMBL" id="WRT67564.1"/>
    </source>
</evidence>
<protein>
    <recommendedName>
        <fullName evidence="5">Zn(2)-C6 fungal-type domain-containing protein</fullName>
    </recommendedName>
</protein>
<evidence type="ECO:0000256" key="2">
    <source>
        <dbReference type="ARBA" id="ARBA00022723"/>
    </source>
</evidence>
<comment type="subcellular location">
    <subcellularLocation>
        <location evidence="1">Nucleus</location>
    </subcellularLocation>
</comment>
<accession>A0ABZ1D2I5</accession>
<dbReference type="InterPro" id="IPR050613">
    <property type="entry name" value="Sec_Metabolite_Reg"/>
</dbReference>
<dbReference type="PROSITE" id="PS50048">
    <property type="entry name" value="ZN2_CY6_FUNGAL_2"/>
    <property type="match status" value="1"/>
</dbReference>
<dbReference type="Gene3D" id="4.10.240.10">
    <property type="entry name" value="Zn(2)-C6 fungal-type DNA-binding domain"/>
    <property type="match status" value="1"/>
</dbReference>
<dbReference type="CDD" id="cd12148">
    <property type="entry name" value="fungal_TF_MHR"/>
    <property type="match status" value="1"/>
</dbReference>
<evidence type="ECO:0000256" key="1">
    <source>
        <dbReference type="ARBA" id="ARBA00004123"/>
    </source>
</evidence>
<dbReference type="GeneID" id="87956667"/>
<feature type="coiled-coil region" evidence="4">
    <location>
        <begin position="67"/>
        <end position="94"/>
    </location>
</feature>
<proteinExistence type="predicted"/>
<evidence type="ECO:0000313" key="7">
    <source>
        <dbReference type="Proteomes" id="UP001329825"/>
    </source>
</evidence>
<dbReference type="InterPro" id="IPR001138">
    <property type="entry name" value="Zn2Cys6_DnaBD"/>
</dbReference>
<dbReference type="SUPFAM" id="SSF57701">
    <property type="entry name" value="Zn2/Cys6 DNA-binding domain"/>
    <property type="match status" value="1"/>
</dbReference>
<dbReference type="RefSeq" id="XP_062792304.1">
    <property type="nucleotide sequence ID" value="XM_062936253.1"/>
</dbReference>
<name>A0ABZ1D2I5_9TREE</name>
<dbReference type="Pfam" id="PF04082">
    <property type="entry name" value="Fungal_trans"/>
    <property type="match status" value="1"/>
</dbReference>